<dbReference type="Gene3D" id="1.10.287.100">
    <property type="match status" value="1"/>
</dbReference>
<dbReference type="Pfam" id="PF03153">
    <property type="entry name" value="TFIIA"/>
    <property type="match status" value="1"/>
</dbReference>
<dbReference type="PANTHER" id="PTHR12694">
    <property type="entry name" value="TRANSCRIPTION INITIATION FACTOR IIA SUBUNIT 1"/>
    <property type="match status" value="1"/>
</dbReference>
<evidence type="ECO:0000256" key="3">
    <source>
        <dbReference type="ARBA" id="ARBA00023163"/>
    </source>
</evidence>
<feature type="non-terminal residue" evidence="6">
    <location>
        <position position="431"/>
    </location>
</feature>
<accession>A0ABR0KT86</accession>
<comment type="caution">
    <text evidence="6">The sequence shown here is derived from an EMBL/GenBank/DDBJ whole genome shotgun (WGS) entry which is preliminary data.</text>
</comment>
<evidence type="ECO:0000256" key="1">
    <source>
        <dbReference type="ARBA" id="ARBA00004123"/>
    </source>
</evidence>
<dbReference type="SMART" id="SM01371">
    <property type="entry name" value="TFIIA"/>
    <property type="match status" value="1"/>
</dbReference>
<keyword evidence="4" id="KW-0539">Nucleus</keyword>
<evidence type="ECO:0000256" key="2">
    <source>
        <dbReference type="ARBA" id="ARBA00010059"/>
    </source>
</evidence>
<evidence type="ECO:0000313" key="7">
    <source>
        <dbReference type="Proteomes" id="UP001357485"/>
    </source>
</evidence>
<feature type="compositionally biased region" description="Acidic residues" evidence="5">
    <location>
        <begin position="356"/>
        <end position="386"/>
    </location>
</feature>
<dbReference type="EMBL" id="JAVRRA010024807">
    <property type="protein sequence ID" value="KAK5129109.1"/>
    <property type="molecule type" value="Genomic_DNA"/>
</dbReference>
<comment type="similarity">
    <text evidence="2">Belongs to the TFIIA subunit 1 family.</text>
</comment>
<reference evidence="6 7" key="1">
    <citation type="submission" date="2023-08" db="EMBL/GenBank/DDBJ databases">
        <title>Black Yeasts Isolated from many extreme environments.</title>
        <authorList>
            <person name="Coleine C."/>
            <person name="Stajich J.E."/>
            <person name="Selbmann L."/>
        </authorList>
    </citation>
    <scope>NUCLEOTIDE SEQUENCE [LARGE SCALE GENOMIC DNA]</scope>
    <source>
        <strain evidence="6 7">CCFEE 536</strain>
    </source>
</reference>
<dbReference type="InterPro" id="IPR004855">
    <property type="entry name" value="TFIIA_asu/bsu"/>
</dbReference>
<evidence type="ECO:0000256" key="5">
    <source>
        <dbReference type="SAM" id="MobiDB-lite"/>
    </source>
</evidence>
<dbReference type="Gene3D" id="2.30.18.10">
    <property type="entry name" value="Transcription factor IIA (TFIIA), beta-barrel domain"/>
    <property type="match status" value="1"/>
</dbReference>
<evidence type="ECO:0000313" key="6">
    <source>
        <dbReference type="EMBL" id="KAK5129109.1"/>
    </source>
</evidence>
<dbReference type="SUPFAM" id="SSF50784">
    <property type="entry name" value="Transcription factor IIA (TFIIA), beta-barrel domain"/>
    <property type="match status" value="1"/>
</dbReference>
<protein>
    <submittedName>
        <fullName evidence="6">Transcription factor IIA subunit alpha</fullName>
    </submittedName>
</protein>
<sequence>MSNAIVVSDFSLGGVYQKIIQEVIAQSQNDFEESGVDQGTLSQLQDSWQQRLTAHNTAQYPWDPVPQQPLPSATNPPTLPSNATHKNQMSTPAYPPTQQAYGNVRIKAEPGTEPSLGFPQANGYPNAGMNGNVAQQRAMNLLQQQYGSQANASIGALQQQRSQGLALPTAQRPMNLQLPNQAQQQARQQGAQLQRQAQGQPQGQPQGSMPLQQQQQQQQQQRPAAAQQHYLAQQQGLPGQTDGAGDAWEQWNALVAERRAVSDQDRAAADHMLRDHIEALAQRMDSGLMVPLNEQKHGNGKKRKQGRSPMAPSSALGSVAESPTLAALMAGPSISQLDGGDETDNEDKGAIKGEVKDEDVDEDAINSDLDDPDDDKGAGDEDEEENWGNTMLCTYDKVQRVKNKWKCTLKDGVLTTGGKEYLFHKAQGEFE</sequence>
<feature type="region of interest" description="Disordered" evidence="5">
    <location>
        <begin position="333"/>
        <end position="386"/>
    </location>
</feature>
<proteinExistence type="inferred from homology"/>
<gene>
    <name evidence="6" type="primary">TOA1</name>
    <name evidence="6" type="ORF">LTR16_002438</name>
</gene>
<dbReference type="InterPro" id="IPR009088">
    <property type="entry name" value="TFIIA_b-brl"/>
</dbReference>
<dbReference type="Proteomes" id="UP001357485">
    <property type="component" value="Unassembled WGS sequence"/>
</dbReference>
<name>A0ABR0KT86_9PEZI</name>
<comment type="subcellular location">
    <subcellularLocation>
        <location evidence="1">Nucleus</location>
    </subcellularLocation>
</comment>
<organism evidence="6 7">
    <name type="scientific">Cryomyces antarcticus</name>
    <dbReference type="NCBI Taxonomy" id="329879"/>
    <lineage>
        <taxon>Eukaryota</taxon>
        <taxon>Fungi</taxon>
        <taxon>Dikarya</taxon>
        <taxon>Ascomycota</taxon>
        <taxon>Pezizomycotina</taxon>
        <taxon>Dothideomycetes</taxon>
        <taxon>Dothideomycetes incertae sedis</taxon>
        <taxon>Cryomyces</taxon>
    </lineage>
</organism>
<dbReference type="CDD" id="cd07976">
    <property type="entry name" value="TFIIA_alpha_beta_like"/>
    <property type="match status" value="1"/>
</dbReference>
<feature type="region of interest" description="Disordered" evidence="5">
    <location>
        <begin position="59"/>
        <end position="131"/>
    </location>
</feature>
<evidence type="ECO:0000256" key="4">
    <source>
        <dbReference type="ARBA" id="ARBA00023242"/>
    </source>
</evidence>
<dbReference type="SUPFAM" id="SSF47396">
    <property type="entry name" value="Transcription factor IIA (TFIIA), alpha-helical domain"/>
    <property type="match status" value="1"/>
</dbReference>
<feature type="region of interest" description="Disordered" evidence="5">
    <location>
        <begin position="291"/>
        <end position="318"/>
    </location>
</feature>
<feature type="region of interest" description="Disordered" evidence="5">
    <location>
        <begin position="180"/>
        <end position="231"/>
    </location>
</feature>
<feature type="compositionally biased region" description="Basic and acidic residues" evidence="5">
    <location>
        <begin position="346"/>
        <end position="355"/>
    </location>
</feature>
<feature type="compositionally biased region" description="Polar residues" evidence="5">
    <location>
        <begin position="70"/>
        <end position="101"/>
    </location>
</feature>
<keyword evidence="3" id="KW-0804">Transcription</keyword>
<keyword evidence="7" id="KW-1185">Reference proteome</keyword>
<dbReference type="PANTHER" id="PTHR12694:SF8">
    <property type="entry name" value="TRANSCRIPTION INITIATION FACTOR IIA SUBUNIT 1"/>
    <property type="match status" value="1"/>
</dbReference>